<dbReference type="UniPathway" id="UPA00244">
    <property type="reaction ID" value="UER00312"/>
</dbReference>
<feature type="binding site" evidence="7">
    <location>
        <position position="309"/>
    </location>
    <ligand>
        <name>substrate</name>
    </ligand>
</feature>
<dbReference type="GO" id="GO:0008270">
    <property type="term" value="F:zinc ion binding"/>
    <property type="evidence" value="ECO:0007669"/>
    <property type="project" value="UniProtKB-UniRule"/>
</dbReference>
<keyword evidence="7" id="KW-0170">Cobalt</keyword>
<keyword evidence="2 7" id="KW-0479">Metal-binding</keyword>
<evidence type="ECO:0000256" key="7">
    <source>
        <dbReference type="HAMAP-Rule" id="MF_00536"/>
    </source>
</evidence>
<dbReference type="Pfam" id="PF04166">
    <property type="entry name" value="PdxA"/>
    <property type="match status" value="1"/>
</dbReference>
<dbReference type="GO" id="GO:0042823">
    <property type="term" value="P:pyridoxal phosphate biosynthetic process"/>
    <property type="evidence" value="ECO:0007669"/>
    <property type="project" value="UniProtKB-UniRule"/>
</dbReference>
<dbReference type="GO" id="GO:0005737">
    <property type="term" value="C:cytoplasm"/>
    <property type="evidence" value="ECO:0007669"/>
    <property type="project" value="UniProtKB-SubCell"/>
</dbReference>
<comment type="pathway">
    <text evidence="7">Cofactor biosynthesis; pyridoxine 5'-phosphate biosynthesis; pyridoxine 5'-phosphate from D-erythrose 4-phosphate: step 4/5.</text>
</comment>
<evidence type="ECO:0000256" key="2">
    <source>
        <dbReference type="ARBA" id="ARBA00022723"/>
    </source>
</evidence>
<comment type="cofactor">
    <cofactor evidence="7">
        <name>Zn(2+)</name>
        <dbReference type="ChEBI" id="CHEBI:29105"/>
    </cofactor>
    <cofactor evidence="7">
        <name>Mg(2+)</name>
        <dbReference type="ChEBI" id="CHEBI:18420"/>
    </cofactor>
    <cofactor evidence="7">
        <name>Co(2+)</name>
        <dbReference type="ChEBI" id="CHEBI:48828"/>
    </cofactor>
    <text evidence="7">Binds 1 divalent metal cation per subunit. Can use ions such as Zn(2+), Mg(2+) or Co(2+).</text>
</comment>
<sequence>MPSSTINNSLPQDALPLAVSLGEPAGIGPEIIIKAWAERQTHQLPPFFVIGAAAILQQAALDIGITLPLRVISSPDQCTAAFDSALPVLDMGLSLSVTSGKPSAKTAPLVLGAIEQATQFIFDGKAAGLVTAPIQKSVLYDAGFDFPGHTEYLAKLCNDHTGKGETSVMMLMGKDLRVVPLTVHTALKDVPASITADLITDTLICLHHALKQDFGLSAPRIAVAGLNPHAGEDGAMGQEEQTVIAPALDKLRVQGMDISGPLPADTMFHDAARARYDAALCMYHDQALIPVKTLDFDGVNITLGLPIVRTSPDHGTALNIAGQNKASPMSMINALKCAAEIARHRTQKV</sequence>
<dbReference type="Proteomes" id="UP000229730">
    <property type="component" value="Unassembled WGS sequence"/>
</dbReference>
<keyword evidence="1 7" id="KW-0963">Cytoplasm</keyword>
<feature type="binding site" evidence="7">
    <location>
        <position position="229"/>
    </location>
    <ligand>
        <name>a divalent metal cation</name>
        <dbReference type="ChEBI" id="CHEBI:60240"/>
        <note>ligand shared between dimeric partners</note>
    </ligand>
</feature>
<dbReference type="GO" id="GO:0050897">
    <property type="term" value="F:cobalt ion binding"/>
    <property type="evidence" value="ECO:0007669"/>
    <property type="project" value="UniProtKB-UniRule"/>
</dbReference>
<comment type="subunit">
    <text evidence="7">Homodimer.</text>
</comment>
<dbReference type="PANTHER" id="PTHR30004">
    <property type="entry name" value="4-HYDROXYTHREONINE-4-PHOSPHATE DEHYDROGENASE"/>
    <property type="match status" value="1"/>
</dbReference>
<dbReference type="GO" id="GO:0008615">
    <property type="term" value="P:pyridoxine biosynthetic process"/>
    <property type="evidence" value="ECO:0007669"/>
    <property type="project" value="UniProtKB-UniRule"/>
</dbReference>
<dbReference type="OrthoDB" id="9801783at2"/>
<evidence type="ECO:0000256" key="5">
    <source>
        <dbReference type="ARBA" id="ARBA00023027"/>
    </source>
</evidence>
<dbReference type="EC" id="1.1.1.262" evidence="7"/>
<reference evidence="8 9" key="1">
    <citation type="submission" date="2017-10" db="EMBL/GenBank/DDBJ databases">
        <title>Frigbacter circumglobatus gen. nov. sp. nov., isolated from sediment cultured in situ.</title>
        <authorList>
            <person name="Zhao Z."/>
        </authorList>
    </citation>
    <scope>NUCLEOTIDE SEQUENCE [LARGE SCALE GENOMIC DNA]</scope>
    <source>
        <strain evidence="8 9">ZYL</strain>
    </source>
</reference>
<dbReference type="RefSeq" id="WP_099471683.1">
    <property type="nucleotide sequence ID" value="NZ_CP041025.1"/>
</dbReference>
<evidence type="ECO:0000313" key="9">
    <source>
        <dbReference type="Proteomes" id="UP000229730"/>
    </source>
</evidence>
<feature type="binding site" evidence="7">
    <location>
        <position position="300"/>
    </location>
    <ligand>
        <name>substrate</name>
    </ligand>
</feature>
<dbReference type="GO" id="GO:0051287">
    <property type="term" value="F:NAD binding"/>
    <property type="evidence" value="ECO:0007669"/>
    <property type="project" value="InterPro"/>
</dbReference>
<comment type="subcellular location">
    <subcellularLocation>
        <location evidence="7">Cytoplasm</location>
    </subcellularLocation>
</comment>
<proteinExistence type="inferred from homology"/>
<comment type="similarity">
    <text evidence="7">Belongs to the PdxA family.</text>
</comment>
<evidence type="ECO:0000256" key="1">
    <source>
        <dbReference type="ARBA" id="ARBA00022490"/>
    </source>
</evidence>
<dbReference type="InterPro" id="IPR037510">
    <property type="entry name" value="PdxA"/>
</dbReference>
<dbReference type="AlphaFoldDB" id="A0A2G4YUU2"/>
<gene>
    <name evidence="7" type="primary">pdxA</name>
    <name evidence="8" type="ORF">CRD36_05365</name>
</gene>
<evidence type="ECO:0000313" key="8">
    <source>
        <dbReference type="EMBL" id="PHZ86099.1"/>
    </source>
</evidence>
<dbReference type="InParanoid" id="A0A2G4YUU2"/>
<dbReference type="SUPFAM" id="SSF53659">
    <property type="entry name" value="Isocitrate/Isopropylmalate dehydrogenase-like"/>
    <property type="match status" value="1"/>
</dbReference>
<evidence type="ECO:0000256" key="4">
    <source>
        <dbReference type="ARBA" id="ARBA00023002"/>
    </source>
</evidence>
<keyword evidence="7" id="KW-0460">Magnesium</keyword>
<comment type="caution">
    <text evidence="8">The sequence shown here is derived from an EMBL/GenBank/DDBJ whole genome shotgun (WGS) entry which is preliminary data.</text>
</comment>
<keyword evidence="5 7" id="KW-0520">NAD</keyword>
<dbReference type="InterPro" id="IPR005255">
    <property type="entry name" value="PdxA_fam"/>
</dbReference>
<dbReference type="GO" id="GO:0050570">
    <property type="term" value="F:4-hydroxythreonine-4-phosphate dehydrogenase activity"/>
    <property type="evidence" value="ECO:0007669"/>
    <property type="project" value="UniProtKB-UniRule"/>
</dbReference>
<name>A0A2G4YUU2_9PROT</name>
<protein>
    <recommendedName>
        <fullName evidence="7">4-hydroxythreonine-4-phosphate dehydrogenase</fullName>
        <ecNumber evidence="7">1.1.1.262</ecNumber>
    </recommendedName>
    <alternativeName>
        <fullName evidence="7">4-(phosphohydroxy)-L-threonine dehydrogenase</fullName>
    </alternativeName>
</protein>
<evidence type="ECO:0000256" key="3">
    <source>
        <dbReference type="ARBA" id="ARBA00022857"/>
    </source>
</evidence>
<feature type="binding site" evidence="7">
    <location>
        <position position="149"/>
    </location>
    <ligand>
        <name>substrate</name>
    </ligand>
</feature>
<evidence type="ECO:0000256" key="6">
    <source>
        <dbReference type="ARBA" id="ARBA00023096"/>
    </source>
</evidence>
<feature type="binding site" evidence="7">
    <location>
        <position position="284"/>
    </location>
    <ligand>
        <name>a divalent metal cation</name>
        <dbReference type="ChEBI" id="CHEBI:60240"/>
        <note>ligand shared between dimeric partners</note>
    </ligand>
</feature>
<dbReference type="EMBL" id="PDEM01000009">
    <property type="protein sequence ID" value="PHZ86099.1"/>
    <property type="molecule type" value="Genomic_DNA"/>
</dbReference>
<keyword evidence="9" id="KW-1185">Reference proteome</keyword>
<dbReference type="NCBIfam" id="NF003699">
    <property type="entry name" value="PRK05312.1"/>
    <property type="match status" value="1"/>
</dbReference>
<feature type="binding site" evidence="7">
    <location>
        <position position="150"/>
    </location>
    <ligand>
        <name>substrate</name>
    </ligand>
</feature>
<dbReference type="HAMAP" id="MF_00536">
    <property type="entry name" value="PdxA"/>
    <property type="match status" value="1"/>
</dbReference>
<dbReference type="PANTHER" id="PTHR30004:SF6">
    <property type="entry name" value="D-THREONATE 4-PHOSPHATE DEHYDROGENASE"/>
    <property type="match status" value="1"/>
</dbReference>
<comment type="catalytic activity">
    <reaction evidence="7">
        <text>4-(phosphooxy)-L-threonine + NAD(+) = 3-amino-2-oxopropyl phosphate + CO2 + NADH</text>
        <dbReference type="Rhea" id="RHEA:32275"/>
        <dbReference type="ChEBI" id="CHEBI:16526"/>
        <dbReference type="ChEBI" id="CHEBI:57279"/>
        <dbReference type="ChEBI" id="CHEBI:57540"/>
        <dbReference type="ChEBI" id="CHEBI:57945"/>
        <dbReference type="ChEBI" id="CHEBI:58452"/>
        <dbReference type="EC" id="1.1.1.262"/>
    </reaction>
</comment>
<keyword evidence="6 7" id="KW-0664">Pyridoxine biosynthesis</keyword>
<keyword evidence="4 7" id="KW-0560">Oxidoreductase</keyword>
<organism evidence="8 9">
    <name type="scientific">Paremcibacter congregatus</name>
    <dbReference type="NCBI Taxonomy" id="2043170"/>
    <lineage>
        <taxon>Bacteria</taxon>
        <taxon>Pseudomonadati</taxon>
        <taxon>Pseudomonadota</taxon>
        <taxon>Alphaproteobacteria</taxon>
        <taxon>Emcibacterales</taxon>
        <taxon>Emcibacteraceae</taxon>
        <taxon>Paremcibacter</taxon>
    </lineage>
</organism>
<keyword evidence="3 7" id="KW-0521">NADP</keyword>
<accession>A0A2G4YUU2</accession>
<comment type="miscellaneous">
    <text evidence="7">The active site is located at the dimer interface.</text>
</comment>
<dbReference type="FunCoup" id="A0A2G4YUU2">
    <property type="interactions" value="295"/>
</dbReference>
<dbReference type="NCBIfam" id="TIGR00557">
    <property type="entry name" value="pdxA"/>
    <property type="match status" value="1"/>
</dbReference>
<dbReference type="Gene3D" id="3.40.718.10">
    <property type="entry name" value="Isopropylmalate Dehydrogenase"/>
    <property type="match status" value="1"/>
</dbReference>
<keyword evidence="7" id="KW-0862">Zinc</keyword>
<feature type="binding site" evidence="7">
    <location>
        <position position="184"/>
    </location>
    <ligand>
        <name>a divalent metal cation</name>
        <dbReference type="ChEBI" id="CHEBI:60240"/>
        <note>ligand shared between dimeric partners</note>
    </ligand>
</feature>
<dbReference type="GO" id="GO:0000287">
    <property type="term" value="F:magnesium ion binding"/>
    <property type="evidence" value="ECO:0007669"/>
    <property type="project" value="UniProtKB-UniRule"/>
</dbReference>
<feature type="binding site" evidence="7">
    <location>
        <position position="292"/>
    </location>
    <ligand>
        <name>substrate</name>
    </ligand>
</feature>
<comment type="function">
    <text evidence="7">Catalyzes the NAD(P)-dependent oxidation of 4-(phosphooxy)-L-threonine (HTP) into 2-amino-3-oxo-4-(phosphooxy)butyric acid which spontaneously decarboxylates to form 3-amino-2-oxopropyl phosphate (AHAP).</text>
</comment>